<dbReference type="PANTHER" id="PTHR21677">
    <property type="entry name" value="CRAMPED PROTEIN"/>
    <property type="match status" value="1"/>
</dbReference>
<evidence type="ECO:0000313" key="5">
    <source>
        <dbReference type="Proteomes" id="UP000678499"/>
    </source>
</evidence>
<name>A0A7R9BRA9_9CRUS</name>
<feature type="compositionally biased region" description="Acidic residues" evidence="3">
    <location>
        <begin position="428"/>
        <end position="443"/>
    </location>
</feature>
<dbReference type="GO" id="GO:0007389">
    <property type="term" value="P:pattern specification process"/>
    <property type="evidence" value="ECO:0007669"/>
    <property type="project" value="TreeGrafter"/>
</dbReference>
<dbReference type="EMBL" id="CAJPEX010001531">
    <property type="protein sequence ID" value="CAG0919331.1"/>
    <property type="molecule type" value="Genomic_DNA"/>
</dbReference>
<dbReference type="Gene3D" id="1.10.10.60">
    <property type="entry name" value="Homeodomain-like"/>
    <property type="match status" value="1"/>
</dbReference>
<keyword evidence="1" id="KW-0238">DNA-binding</keyword>
<keyword evidence="2" id="KW-0539">Nucleus</keyword>
<dbReference type="OrthoDB" id="515799at2759"/>
<sequence>MDLRSNDVLSGIQAQPENDSASISQTTSSGREVILSWKIRSHQPKSGTPSDTIEKNIAAGKEASIAPSTNDAEDPNVKLITSASTVPGKNKKRRRTWETWTAAAKDLFFDALNEHGKDFTAIQNFFAMKVKKKALPASMMKNKEQVRHFFYRTWTKISKLLCLSLDDVKRGTLELYALINYGELRRKIGSYCDDEKSVAKLSELVQSGSTKVRIRGKTIRIRTPMCRALKKINDMDGKHDLGSSVRRVIVLTLLISDLEIVGRNQKLPELVQIQLRPRTGEAFARVQSLAHNPRVTANVSIQRRLSSLLRVLQRKWRPLNVKKRLELLNVDMELTPFTEELKKEPKSCIRLFPHREANLCVVKVEEMEQPAKVQSSCLSLNSHRERWKAAQAQKFPDEEKRVSKKTPAIAIPTVVAEPVREEFNPEVGTDDDEYDGDADDDGDTTQSEGLCSNSDGEHSQSEDVKSDSFFGVSSEITSKTEICLSVGSSAANDSVIKKFSNPNVPYEDESHVPDTSNDVNMNSFLSFIKLGTKAESNITEFIARHKAELPSNELKEVTPKAELTEEELAECERVNRFKVDGWDLDAAKLMTIGELYLLFGKPKKVLMEYEFVNSTIESTGNCDIRDLPSSHPRRLLKRLIDFAAFSLRKSKEMKESQKSSGTVVPLPHSPTPPAASLTKKKPKLAVETEKQPQLPPDPPSAIVSTSRISQDEFLFRVPLPNPLRNQSVPDKRPEVILKPQFKKLKKAEMIVRRIVPVENPLNPAPRRPPARKPKKISFHQAVLNSDSNVVWKASDDTPPAAAQRMNEALSVIFPKMPALEASSSNTASKVKEKGNGAIEMSFPIDYGMRKVVLDGLQRTSDIPAAAEESSYGNRTPASPSAISLLMDISFPDSEVALASQIMASPRSMSPVASSSSCTNFSSFTGLIRSLSDSFENPIGSEVDGNLTLTRTCENVCDSGTSAVEILPTSSGPSGLDEAAILAEFCPPHVSPLSPSQVLHQSDNQWLASEVMDESLGSLLGHLDNFLKPASGGASDGL</sequence>
<evidence type="ECO:0000256" key="3">
    <source>
        <dbReference type="SAM" id="MobiDB-lite"/>
    </source>
</evidence>
<organism evidence="4">
    <name type="scientific">Notodromas monacha</name>
    <dbReference type="NCBI Taxonomy" id="399045"/>
    <lineage>
        <taxon>Eukaryota</taxon>
        <taxon>Metazoa</taxon>
        <taxon>Ecdysozoa</taxon>
        <taxon>Arthropoda</taxon>
        <taxon>Crustacea</taxon>
        <taxon>Oligostraca</taxon>
        <taxon>Ostracoda</taxon>
        <taxon>Podocopa</taxon>
        <taxon>Podocopida</taxon>
        <taxon>Cypridocopina</taxon>
        <taxon>Cypridoidea</taxon>
        <taxon>Cyprididae</taxon>
        <taxon>Notodromas</taxon>
    </lineage>
</organism>
<evidence type="ECO:0000256" key="1">
    <source>
        <dbReference type="ARBA" id="ARBA00023125"/>
    </source>
</evidence>
<dbReference type="PANTHER" id="PTHR21677:SF1">
    <property type="entry name" value="PROTEIN CRAMPED-LIKE"/>
    <property type="match status" value="1"/>
</dbReference>
<dbReference type="GO" id="GO:0005634">
    <property type="term" value="C:nucleus"/>
    <property type="evidence" value="ECO:0007669"/>
    <property type="project" value="TreeGrafter"/>
</dbReference>
<accession>A0A7R9BRA9</accession>
<gene>
    <name evidence="4" type="ORF">NMOB1V02_LOCUS6860</name>
</gene>
<feature type="compositionally biased region" description="Basic and acidic residues" evidence="3">
    <location>
        <begin position="455"/>
        <end position="466"/>
    </location>
</feature>
<protein>
    <submittedName>
        <fullName evidence="4">Uncharacterized protein</fullName>
    </submittedName>
</protein>
<dbReference type="AlphaFoldDB" id="A0A7R9BRA9"/>
<dbReference type="GO" id="GO:0003682">
    <property type="term" value="F:chromatin binding"/>
    <property type="evidence" value="ECO:0007669"/>
    <property type="project" value="InterPro"/>
</dbReference>
<evidence type="ECO:0000313" key="4">
    <source>
        <dbReference type="EMBL" id="CAD7279179.1"/>
    </source>
</evidence>
<evidence type="ECO:0000256" key="2">
    <source>
        <dbReference type="ARBA" id="ARBA00023242"/>
    </source>
</evidence>
<feature type="compositionally biased region" description="Polar residues" evidence="3">
    <location>
        <begin position="12"/>
        <end position="29"/>
    </location>
</feature>
<dbReference type="EMBL" id="OA883568">
    <property type="protein sequence ID" value="CAD7279179.1"/>
    <property type="molecule type" value="Genomic_DNA"/>
</dbReference>
<feature type="region of interest" description="Disordered" evidence="3">
    <location>
        <begin position="651"/>
        <end position="702"/>
    </location>
</feature>
<feature type="region of interest" description="Disordered" evidence="3">
    <location>
        <begin position="413"/>
        <end position="466"/>
    </location>
</feature>
<reference evidence="4" key="1">
    <citation type="submission" date="2020-11" db="EMBL/GenBank/DDBJ databases">
        <authorList>
            <person name="Tran Van P."/>
        </authorList>
    </citation>
    <scope>NUCLEOTIDE SEQUENCE</scope>
</reference>
<dbReference type="Proteomes" id="UP000678499">
    <property type="component" value="Unassembled WGS sequence"/>
</dbReference>
<proteinExistence type="predicted"/>
<dbReference type="InterPro" id="IPR055315">
    <property type="entry name" value="Cramped-like"/>
</dbReference>
<feature type="region of interest" description="Disordered" evidence="3">
    <location>
        <begin position="1"/>
        <end position="29"/>
    </location>
</feature>
<keyword evidence="5" id="KW-1185">Reference proteome</keyword>
<dbReference type="GO" id="GO:0003677">
    <property type="term" value="F:DNA binding"/>
    <property type="evidence" value="ECO:0007669"/>
    <property type="project" value="UniProtKB-KW"/>
</dbReference>